<dbReference type="InterPro" id="IPR050276">
    <property type="entry name" value="MshD_Acetyltransferase"/>
</dbReference>
<accession>A0A2D0KBB8</accession>
<reference evidence="2 3" key="1">
    <citation type="journal article" date="2017" name="Nat. Microbiol.">
        <title>Natural product diversity associated with the nematode symbionts Photorhabdus and Xenorhabdus.</title>
        <authorList>
            <person name="Tobias N.J."/>
            <person name="Wolff H."/>
            <person name="Djahanschiri B."/>
            <person name="Grundmann F."/>
            <person name="Kronenwerth M."/>
            <person name="Shi Y.M."/>
            <person name="Simonyi S."/>
            <person name="Grun P."/>
            <person name="Shapiro-Ilan D."/>
            <person name="Pidot S.J."/>
            <person name="Stinear T.P."/>
            <person name="Ebersberger I."/>
            <person name="Bode H.B."/>
        </authorList>
    </citation>
    <scope>NUCLEOTIDE SEQUENCE [LARGE SCALE GENOMIC DNA]</scope>
    <source>
        <strain evidence="2 3">DSM 17904</strain>
    </source>
</reference>
<dbReference type="InterPro" id="IPR016181">
    <property type="entry name" value="Acyl_CoA_acyltransferase"/>
</dbReference>
<dbReference type="InterPro" id="IPR000182">
    <property type="entry name" value="GNAT_dom"/>
</dbReference>
<dbReference type="GO" id="GO:0016747">
    <property type="term" value="F:acyltransferase activity, transferring groups other than amino-acyl groups"/>
    <property type="evidence" value="ECO:0007669"/>
    <property type="project" value="InterPro"/>
</dbReference>
<dbReference type="PANTHER" id="PTHR43617">
    <property type="entry name" value="L-AMINO ACID N-ACETYLTRANSFERASE"/>
    <property type="match status" value="1"/>
</dbReference>
<protein>
    <submittedName>
        <fullName evidence="2">GCN5 family acetyltransferase</fullName>
    </submittedName>
</protein>
<evidence type="ECO:0000313" key="2">
    <source>
        <dbReference type="EMBL" id="PHM60738.1"/>
    </source>
</evidence>
<dbReference type="PROSITE" id="PS51186">
    <property type="entry name" value="GNAT"/>
    <property type="match status" value="1"/>
</dbReference>
<keyword evidence="2" id="KW-0808">Transferase</keyword>
<proteinExistence type="predicted"/>
<evidence type="ECO:0000259" key="1">
    <source>
        <dbReference type="PROSITE" id="PS51186"/>
    </source>
</evidence>
<dbReference type="RefSeq" id="WP_099125975.1">
    <property type="nucleotide sequence ID" value="NZ_CAWNRH010000128.1"/>
</dbReference>
<sequence>MITLRNCYKEEIILYCDIFIEEYSNDLIKNHQLNRKQAYNKADNIIKSSFPDYQPEKNNSLYIINKSFSEKSRNIGYIWILETPEEKSIFIMDFYILQKYRNKKLGFESLQKLMSEVEIFGIKSVNLRVEPDNIAAIRLYEKIGFYATGINMSRKTN</sequence>
<dbReference type="Proteomes" id="UP000222366">
    <property type="component" value="Unassembled WGS sequence"/>
</dbReference>
<dbReference type="Pfam" id="PF00583">
    <property type="entry name" value="Acetyltransf_1"/>
    <property type="match status" value="1"/>
</dbReference>
<feature type="domain" description="N-acetyltransferase" evidence="1">
    <location>
        <begin position="18"/>
        <end position="157"/>
    </location>
</feature>
<dbReference type="SUPFAM" id="SSF55729">
    <property type="entry name" value="Acyl-CoA N-acyltransferases (Nat)"/>
    <property type="match status" value="1"/>
</dbReference>
<dbReference type="AlphaFoldDB" id="A0A2D0KBB8"/>
<keyword evidence="3" id="KW-1185">Reference proteome</keyword>
<evidence type="ECO:0000313" key="3">
    <source>
        <dbReference type="Proteomes" id="UP000222366"/>
    </source>
</evidence>
<comment type="caution">
    <text evidence="2">The sequence shown here is derived from an EMBL/GenBank/DDBJ whole genome shotgun (WGS) entry which is preliminary data.</text>
</comment>
<gene>
    <name evidence="2" type="ORF">Xsto_03706</name>
</gene>
<organism evidence="2 3">
    <name type="scientific">Xenorhabdus stockiae</name>
    <dbReference type="NCBI Taxonomy" id="351614"/>
    <lineage>
        <taxon>Bacteria</taxon>
        <taxon>Pseudomonadati</taxon>
        <taxon>Pseudomonadota</taxon>
        <taxon>Gammaproteobacteria</taxon>
        <taxon>Enterobacterales</taxon>
        <taxon>Morganellaceae</taxon>
        <taxon>Xenorhabdus</taxon>
    </lineage>
</organism>
<dbReference type="EMBL" id="NJAJ01000051">
    <property type="protein sequence ID" value="PHM60738.1"/>
    <property type="molecule type" value="Genomic_DNA"/>
</dbReference>
<name>A0A2D0KBB8_9GAMM</name>
<dbReference type="Gene3D" id="3.40.630.30">
    <property type="match status" value="1"/>
</dbReference>